<feature type="region of interest" description="Disordered" evidence="4">
    <location>
        <begin position="326"/>
        <end position="454"/>
    </location>
</feature>
<feature type="compositionally biased region" description="Pro residues" evidence="4">
    <location>
        <begin position="362"/>
        <end position="380"/>
    </location>
</feature>
<evidence type="ECO:0000313" key="5">
    <source>
        <dbReference type="EMBL" id="KZP14890.1"/>
    </source>
</evidence>
<dbReference type="EMBL" id="KV417611">
    <property type="protein sequence ID" value="KZP14890.1"/>
    <property type="molecule type" value="Genomic_DNA"/>
</dbReference>
<dbReference type="STRING" id="436010.A0A166DMZ9"/>
<feature type="compositionally biased region" description="Polar residues" evidence="4">
    <location>
        <begin position="710"/>
        <end position="721"/>
    </location>
</feature>
<feature type="compositionally biased region" description="Low complexity" evidence="4">
    <location>
        <begin position="1"/>
        <end position="16"/>
    </location>
</feature>
<dbReference type="GO" id="GO:0048471">
    <property type="term" value="C:perinuclear region of cytoplasm"/>
    <property type="evidence" value="ECO:0007669"/>
    <property type="project" value="TreeGrafter"/>
</dbReference>
<dbReference type="GO" id="GO:0005096">
    <property type="term" value="F:GTPase activator activity"/>
    <property type="evidence" value="ECO:0007669"/>
    <property type="project" value="UniProtKB-KW"/>
</dbReference>
<feature type="region of interest" description="Disordered" evidence="4">
    <location>
        <begin position="921"/>
        <end position="1012"/>
    </location>
</feature>
<evidence type="ECO:0000256" key="2">
    <source>
        <dbReference type="ARBA" id="ARBA00022614"/>
    </source>
</evidence>
<proteinExistence type="predicted"/>
<dbReference type="InterPro" id="IPR027038">
    <property type="entry name" value="RanGap"/>
</dbReference>
<feature type="compositionally biased region" description="Basic and acidic residues" evidence="4">
    <location>
        <begin position="821"/>
        <end position="836"/>
    </location>
</feature>
<keyword evidence="1" id="KW-0343">GTPase activation</keyword>
<feature type="region of interest" description="Disordered" evidence="4">
    <location>
        <begin position="706"/>
        <end position="730"/>
    </location>
</feature>
<evidence type="ECO:0000256" key="4">
    <source>
        <dbReference type="SAM" id="MobiDB-lite"/>
    </source>
</evidence>
<dbReference type="Gene3D" id="3.80.10.10">
    <property type="entry name" value="Ribonuclease Inhibitor"/>
    <property type="match status" value="3"/>
</dbReference>
<keyword evidence="3" id="KW-0677">Repeat</keyword>
<keyword evidence="2" id="KW-0433">Leucine-rich repeat</keyword>
<sequence length="1012" mass="109072">MAASPTVASPVPSSSANTIPIPGKSILKRPPPTQHSFFSRIKGFLPTQTAPAASESKPLKRAHFILPQIATIYPISSVNPPYNPNIKEEKRAVEEKEAERRRRIVRGNSIGPANETEEWWNLDKVESFYKECCASRQEQPDPAITNAFKHASGSNPRAVDLSGAQLTDTSASIISDVFTIEWGLRKVVFRECDLDEHSLKVILHALLIPGTLSFLSVASNRRLKAPAYRIIGAYAAKATSLQFLDLSQNPLDKKSVEYIVAALVTAPEPGLVSLRLDDCSLRPGALEVLSKSVRTSSLRNISLRHNRINATGAVALAVMIRDYPDVVQPSSSSSSPGSPTPSAFASPPATPTMSSPKLLPSSLPPLHTPRVGPIPPPPRHPAAAGPQTTYTPYIPRSRRSTPAASASHTPNPLSPSGQPIPIITSSAQGGITTRHTSANGPDAAPQAKHKQGPSAALLDKVRALDALPRLGALRTLDLKGNDLRGGITYMAQVLKRNRTLKVLNLSENKLDMQCLVAIAEALKYNSCLETLDLSKNPCCGPDLDGIQSLRTAFTLNVALKRLFLSSTQMTSAGAIALAEFLPESNSLLHLDLTDNNLDIAGVMALNSGLKANHTMRCLDLNIPPGDDEFAKMCRDILSSCVRNTEEAERNARNAEGVNGSGRGLGKGVWGMIEESELAKTIREGEEQKSDIDVLIRARTIKARLDDIISPPSNSKAASPQPQLKPDEPSVESVCKSARDIVLEIGKVVQTELSPERLEDMLGLCDQLNVQLGKLPPTRARKPQLQGLGLGLRFDEAAFSRHAMVNGDTPHADEYDTPTTPRVDKGKGRAEPEPELHEPVLGQRKFLVSESDEEDGADQEFLDAEDVEGVASPTDRSRSWVEEEGEVFRKGNVLLGPNEMEGEYAGEDLRIELLEAMVERPPPRPVVDEYGMEIGGGVRDEPLPPAAAVEEEPKKPPPRPYVSRSRSSEMPPSPTAGGPQSPTPTQGPGTPTTTSTPYLGRQGVAASNTLEPQ</sequence>
<evidence type="ECO:0000256" key="3">
    <source>
        <dbReference type="ARBA" id="ARBA00022737"/>
    </source>
</evidence>
<dbReference type="Pfam" id="PF13516">
    <property type="entry name" value="LRR_6"/>
    <property type="match status" value="3"/>
</dbReference>
<dbReference type="SUPFAM" id="SSF52047">
    <property type="entry name" value="RNI-like"/>
    <property type="match status" value="1"/>
</dbReference>
<name>A0A166DMZ9_9AGAM</name>
<dbReference type="GO" id="GO:0031267">
    <property type="term" value="F:small GTPase binding"/>
    <property type="evidence" value="ECO:0007669"/>
    <property type="project" value="TreeGrafter"/>
</dbReference>
<evidence type="ECO:0000256" key="1">
    <source>
        <dbReference type="ARBA" id="ARBA00022468"/>
    </source>
</evidence>
<dbReference type="Proteomes" id="UP000076532">
    <property type="component" value="Unassembled WGS sequence"/>
</dbReference>
<evidence type="ECO:0000313" key="6">
    <source>
        <dbReference type="Proteomes" id="UP000076532"/>
    </source>
</evidence>
<organism evidence="5 6">
    <name type="scientific">Athelia psychrophila</name>
    <dbReference type="NCBI Taxonomy" id="1759441"/>
    <lineage>
        <taxon>Eukaryota</taxon>
        <taxon>Fungi</taxon>
        <taxon>Dikarya</taxon>
        <taxon>Basidiomycota</taxon>
        <taxon>Agaricomycotina</taxon>
        <taxon>Agaricomycetes</taxon>
        <taxon>Agaricomycetidae</taxon>
        <taxon>Atheliales</taxon>
        <taxon>Atheliaceae</taxon>
        <taxon>Athelia</taxon>
    </lineage>
</organism>
<dbReference type="GO" id="GO:0005634">
    <property type="term" value="C:nucleus"/>
    <property type="evidence" value="ECO:0007669"/>
    <property type="project" value="TreeGrafter"/>
</dbReference>
<dbReference type="GO" id="GO:0005829">
    <property type="term" value="C:cytosol"/>
    <property type="evidence" value="ECO:0007669"/>
    <property type="project" value="TreeGrafter"/>
</dbReference>
<accession>A0A166DMZ9</accession>
<dbReference type="SMART" id="SM00368">
    <property type="entry name" value="LRR_RI"/>
    <property type="match status" value="7"/>
</dbReference>
<feature type="compositionally biased region" description="Polar residues" evidence="4">
    <location>
        <begin position="423"/>
        <end position="439"/>
    </location>
</feature>
<dbReference type="PANTHER" id="PTHR24113">
    <property type="entry name" value="RAN GTPASE-ACTIVATING PROTEIN 1"/>
    <property type="match status" value="1"/>
</dbReference>
<reference evidence="5 6" key="1">
    <citation type="journal article" date="2016" name="Mol. Biol. Evol.">
        <title>Comparative Genomics of Early-Diverging Mushroom-Forming Fungi Provides Insights into the Origins of Lignocellulose Decay Capabilities.</title>
        <authorList>
            <person name="Nagy L.G."/>
            <person name="Riley R."/>
            <person name="Tritt A."/>
            <person name="Adam C."/>
            <person name="Daum C."/>
            <person name="Floudas D."/>
            <person name="Sun H."/>
            <person name="Yadav J.S."/>
            <person name="Pangilinan J."/>
            <person name="Larsson K.H."/>
            <person name="Matsuura K."/>
            <person name="Barry K."/>
            <person name="Labutti K."/>
            <person name="Kuo R."/>
            <person name="Ohm R.A."/>
            <person name="Bhattacharya S.S."/>
            <person name="Shirouzu T."/>
            <person name="Yoshinaga Y."/>
            <person name="Martin F.M."/>
            <person name="Grigoriev I.V."/>
            <person name="Hibbett D.S."/>
        </authorList>
    </citation>
    <scope>NUCLEOTIDE SEQUENCE [LARGE SCALE GENOMIC DNA]</scope>
    <source>
        <strain evidence="5 6">CBS 109695</strain>
    </source>
</reference>
<dbReference type="OrthoDB" id="120976at2759"/>
<feature type="region of interest" description="Disordered" evidence="4">
    <location>
        <begin position="1"/>
        <end position="33"/>
    </location>
</feature>
<keyword evidence="6" id="KW-1185">Reference proteome</keyword>
<dbReference type="AlphaFoldDB" id="A0A166DMZ9"/>
<feature type="compositionally biased region" description="Low complexity" evidence="4">
    <location>
        <begin position="329"/>
        <end position="361"/>
    </location>
</feature>
<dbReference type="PANTHER" id="PTHR24113:SF12">
    <property type="entry name" value="RAN GTPASE-ACTIVATING PROTEIN 1"/>
    <property type="match status" value="1"/>
</dbReference>
<feature type="compositionally biased region" description="Low complexity" evidence="4">
    <location>
        <begin position="960"/>
        <end position="996"/>
    </location>
</feature>
<dbReference type="GO" id="GO:0006913">
    <property type="term" value="P:nucleocytoplasmic transport"/>
    <property type="evidence" value="ECO:0007669"/>
    <property type="project" value="TreeGrafter"/>
</dbReference>
<feature type="compositionally biased region" description="Low complexity" evidence="4">
    <location>
        <begin position="400"/>
        <end position="410"/>
    </location>
</feature>
<gene>
    <name evidence="5" type="ORF">FIBSPDRAFT_833667</name>
</gene>
<dbReference type="InterPro" id="IPR032675">
    <property type="entry name" value="LRR_dom_sf"/>
</dbReference>
<dbReference type="InterPro" id="IPR001611">
    <property type="entry name" value="Leu-rich_rpt"/>
</dbReference>
<protein>
    <submittedName>
        <fullName evidence="5">RNI-like protein</fullName>
    </submittedName>
</protein>
<feature type="region of interest" description="Disordered" evidence="4">
    <location>
        <begin position="805"/>
        <end position="836"/>
    </location>
</feature>